<keyword evidence="2 8" id="KW-0813">Transport</keyword>
<feature type="region of interest" description="Disordered" evidence="9">
    <location>
        <begin position="227"/>
        <end position="253"/>
    </location>
</feature>
<evidence type="ECO:0000256" key="5">
    <source>
        <dbReference type="ARBA" id="ARBA00022927"/>
    </source>
</evidence>
<dbReference type="PANTHER" id="PTHR30625:SF15">
    <property type="entry name" value="BIOPOLYMER TRANSPORT PROTEIN EXBB"/>
    <property type="match status" value="1"/>
</dbReference>
<evidence type="ECO:0000256" key="9">
    <source>
        <dbReference type="SAM" id="MobiDB-lite"/>
    </source>
</evidence>
<dbReference type="AlphaFoldDB" id="A0A4V0NDQ9"/>
<evidence type="ECO:0000256" key="1">
    <source>
        <dbReference type="ARBA" id="ARBA00004651"/>
    </source>
</evidence>
<keyword evidence="4 10" id="KW-0812">Transmembrane</keyword>
<feature type="compositionally biased region" description="Basic and acidic residues" evidence="9">
    <location>
        <begin position="238"/>
        <end position="253"/>
    </location>
</feature>
<evidence type="ECO:0000256" key="8">
    <source>
        <dbReference type="RuleBase" id="RU004057"/>
    </source>
</evidence>
<feature type="transmembrane region" description="Helical" evidence="10">
    <location>
        <begin position="171"/>
        <end position="192"/>
    </location>
</feature>
<dbReference type="InterPro" id="IPR050790">
    <property type="entry name" value="ExbB/TolQ_transport"/>
</dbReference>
<dbReference type="InterPro" id="IPR002898">
    <property type="entry name" value="MotA_ExbB_proton_chnl"/>
</dbReference>
<keyword evidence="7 10" id="KW-0472">Membrane</keyword>
<name>A0A4V0NDQ9_SORCE</name>
<evidence type="ECO:0000256" key="7">
    <source>
        <dbReference type="ARBA" id="ARBA00023136"/>
    </source>
</evidence>
<keyword evidence="3" id="KW-1003">Cell membrane</keyword>
<reference evidence="12 13" key="1">
    <citation type="submission" date="2015-09" db="EMBL/GenBank/DDBJ databases">
        <title>Sorangium comparison.</title>
        <authorList>
            <person name="Zaburannyi N."/>
            <person name="Bunk B."/>
            <person name="Overmann J."/>
            <person name="Mueller R."/>
        </authorList>
    </citation>
    <scope>NUCLEOTIDE SEQUENCE [LARGE SCALE GENOMIC DNA]</scope>
    <source>
        <strain evidence="12 13">So ceGT47</strain>
    </source>
</reference>
<dbReference type="EMBL" id="CP012670">
    <property type="protein sequence ID" value="AUX23532.1"/>
    <property type="molecule type" value="Genomic_DNA"/>
</dbReference>
<evidence type="ECO:0000256" key="3">
    <source>
        <dbReference type="ARBA" id="ARBA00022475"/>
    </source>
</evidence>
<evidence type="ECO:0000256" key="10">
    <source>
        <dbReference type="SAM" id="Phobius"/>
    </source>
</evidence>
<accession>A0A4V0NDQ9</accession>
<protein>
    <submittedName>
        <fullName evidence="12">Biopolymer transporter</fullName>
    </submittedName>
</protein>
<dbReference type="GO" id="GO:0005886">
    <property type="term" value="C:plasma membrane"/>
    <property type="evidence" value="ECO:0007669"/>
    <property type="project" value="UniProtKB-SubCell"/>
</dbReference>
<feature type="transmembrane region" description="Helical" evidence="10">
    <location>
        <begin position="114"/>
        <end position="140"/>
    </location>
</feature>
<evidence type="ECO:0000259" key="11">
    <source>
        <dbReference type="Pfam" id="PF01618"/>
    </source>
</evidence>
<sequence length="253" mass="26686">MNLVEWLQRIMVGFGAEWVMWLMIGLSVISVAIILERAWFFWSLRDDLTVLARDLRTSLEDSIEAARRRMDASPSAEAAVVTAGLAVAHHGPEAADEAMAGAAALQRMKLERRLAYLGTLGNNAPFIGLFGTVIGVVGAFDALGQAAQTPVAQAASQAMAPQAVMSSIAEALVATAVGLAVAIPAVAANNFFQRKIKSTLANTEALTRVLLAHLKIDPAFAAPAAVAAEPRGKAARSPRQDDAKKGSADREES</sequence>
<dbReference type="RefSeq" id="WP_129348764.1">
    <property type="nucleotide sequence ID" value="NZ_CP012670.1"/>
</dbReference>
<dbReference type="Pfam" id="PF01618">
    <property type="entry name" value="MotA_ExbB"/>
    <property type="match status" value="1"/>
</dbReference>
<evidence type="ECO:0000256" key="6">
    <source>
        <dbReference type="ARBA" id="ARBA00022989"/>
    </source>
</evidence>
<organism evidence="12 13">
    <name type="scientific">Sorangium cellulosum</name>
    <name type="common">Polyangium cellulosum</name>
    <dbReference type="NCBI Taxonomy" id="56"/>
    <lineage>
        <taxon>Bacteria</taxon>
        <taxon>Pseudomonadati</taxon>
        <taxon>Myxococcota</taxon>
        <taxon>Polyangia</taxon>
        <taxon>Polyangiales</taxon>
        <taxon>Polyangiaceae</taxon>
        <taxon>Sorangium</taxon>
    </lineage>
</organism>
<feature type="domain" description="MotA/TolQ/ExbB proton channel" evidence="11">
    <location>
        <begin position="75"/>
        <end position="203"/>
    </location>
</feature>
<feature type="transmembrane region" description="Helical" evidence="10">
    <location>
        <begin position="18"/>
        <end position="35"/>
    </location>
</feature>
<dbReference type="OrthoDB" id="9805133at2"/>
<evidence type="ECO:0000313" key="13">
    <source>
        <dbReference type="Proteomes" id="UP000295781"/>
    </source>
</evidence>
<evidence type="ECO:0000256" key="2">
    <source>
        <dbReference type="ARBA" id="ARBA00022448"/>
    </source>
</evidence>
<keyword evidence="5 8" id="KW-0653">Protein transport</keyword>
<comment type="subcellular location">
    <subcellularLocation>
        <location evidence="1">Cell membrane</location>
        <topology evidence="1">Multi-pass membrane protein</topology>
    </subcellularLocation>
    <subcellularLocation>
        <location evidence="8">Membrane</location>
        <topology evidence="8">Multi-pass membrane protein</topology>
    </subcellularLocation>
</comment>
<gene>
    <name evidence="12" type="ORF">SOCEGT47_040590</name>
</gene>
<dbReference type="GO" id="GO:0017038">
    <property type="term" value="P:protein import"/>
    <property type="evidence" value="ECO:0007669"/>
    <property type="project" value="TreeGrafter"/>
</dbReference>
<proteinExistence type="inferred from homology"/>
<evidence type="ECO:0000256" key="4">
    <source>
        <dbReference type="ARBA" id="ARBA00022692"/>
    </source>
</evidence>
<comment type="similarity">
    <text evidence="8">Belongs to the exbB/tolQ family.</text>
</comment>
<keyword evidence="6 10" id="KW-1133">Transmembrane helix</keyword>
<evidence type="ECO:0000313" key="12">
    <source>
        <dbReference type="EMBL" id="AUX23532.1"/>
    </source>
</evidence>
<dbReference type="Proteomes" id="UP000295781">
    <property type="component" value="Chromosome"/>
</dbReference>
<dbReference type="PANTHER" id="PTHR30625">
    <property type="entry name" value="PROTEIN TOLQ"/>
    <property type="match status" value="1"/>
</dbReference>